<evidence type="ECO:0000256" key="12">
    <source>
        <dbReference type="ARBA" id="ARBA00022840"/>
    </source>
</evidence>
<dbReference type="GO" id="GO:0006397">
    <property type="term" value="P:mRNA processing"/>
    <property type="evidence" value="ECO:0007669"/>
    <property type="project" value="UniProtKB-KW"/>
</dbReference>
<protein>
    <recommendedName>
        <fullName evidence="2">non-specific serine/threonine protein kinase</fullName>
        <ecNumber evidence="2">2.7.11.1</ecNumber>
    </recommendedName>
</protein>
<dbReference type="InterPro" id="IPR045133">
    <property type="entry name" value="IRE1/2-like"/>
</dbReference>
<dbReference type="GO" id="GO:0004521">
    <property type="term" value="F:RNA endonuclease activity"/>
    <property type="evidence" value="ECO:0007669"/>
    <property type="project" value="InterPro"/>
</dbReference>
<dbReference type="GO" id="GO:0005524">
    <property type="term" value="F:ATP binding"/>
    <property type="evidence" value="ECO:0007669"/>
    <property type="project" value="UniProtKB-KW"/>
</dbReference>
<reference evidence="29 30" key="1">
    <citation type="journal article" date="2017" name="Nature">
        <title>The Apostasia genome and the evolution of orchids.</title>
        <authorList>
            <person name="Zhang G.Q."/>
            <person name="Liu K.W."/>
            <person name="Li Z."/>
            <person name="Lohaus R."/>
            <person name="Hsiao Y.Y."/>
            <person name="Niu S.C."/>
            <person name="Wang J.Y."/>
            <person name="Lin Y.C."/>
            <person name="Xu Q."/>
            <person name="Chen L.J."/>
            <person name="Yoshida K."/>
            <person name="Fujiwara S."/>
            <person name="Wang Z.W."/>
            <person name="Zhang Y.Q."/>
            <person name="Mitsuda N."/>
            <person name="Wang M."/>
            <person name="Liu G.H."/>
            <person name="Pecoraro L."/>
            <person name="Huang H.X."/>
            <person name="Xiao X.J."/>
            <person name="Lin M."/>
            <person name="Wu X.Y."/>
            <person name="Wu W.L."/>
            <person name="Chen Y.Y."/>
            <person name="Chang S.B."/>
            <person name="Sakamoto S."/>
            <person name="Ohme-Takagi M."/>
            <person name="Yagi M."/>
            <person name="Zeng S.J."/>
            <person name="Shen C.Y."/>
            <person name="Yeh C.M."/>
            <person name="Luo Y.B."/>
            <person name="Tsai W.C."/>
            <person name="Van de Peer Y."/>
            <person name="Liu Z.J."/>
        </authorList>
    </citation>
    <scope>NUCLEOTIDE SEQUENCE [LARGE SCALE GENOMIC DNA]</scope>
    <source>
        <strain evidence="30">cv. Shenzhen</strain>
        <tissue evidence="29">Stem</tissue>
    </source>
</reference>
<dbReference type="GO" id="GO:0008380">
    <property type="term" value="P:RNA splicing"/>
    <property type="evidence" value="ECO:0007669"/>
    <property type="project" value="UniProtKB-KW"/>
</dbReference>
<evidence type="ECO:0000256" key="18">
    <source>
        <dbReference type="ARBA" id="ARBA00023180"/>
    </source>
</evidence>
<dbReference type="PROSITE" id="PS00108">
    <property type="entry name" value="PROTEIN_KINASE_ST"/>
    <property type="match status" value="1"/>
</dbReference>
<dbReference type="SMART" id="SM00580">
    <property type="entry name" value="PUG"/>
    <property type="match status" value="1"/>
</dbReference>
<dbReference type="SUPFAM" id="SSF50998">
    <property type="entry name" value="Quinoprotein alcohol dehydrogenase-like"/>
    <property type="match status" value="1"/>
</dbReference>
<dbReference type="Gene3D" id="1.20.1440.180">
    <property type="entry name" value="KEN domain"/>
    <property type="match status" value="1"/>
</dbReference>
<keyword evidence="11" id="KW-0256">Endoplasmic reticulum</keyword>
<keyword evidence="18" id="KW-0325">Glycoprotein</keyword>
<dbReference type="SMART" id="SM00220">
    <property type="entry name" value="S_TKc"/>
    <property type="match status" value="1"/>
</dbReference>
<dbReference type="GO" id="GO:0036498">
    <property type="term" value="P:IRE1-mediated unfolded protein response"/>
    <property type="evidence" value="ECO:0007669"/>
    <property type="project" value="TreeGrafter"/>
</dbReference>
<keyword evidence="9 29" id="KW-0418">Kinase</keyword>
<keyword evidence="17" id="KW-0804">Transcription</keyword>
<evidence type="ECO:0000256" key="17">
    <source>
        <dbReference type="ARBA" id="ARBA00023163"/>
    </source>
</evidence>
<keyword evidence="15" id="KW-0472">Membrane</keyword>
<dbReference type="STRING" id="1088818.A0A2H9ZXV7"/>
<evidence type="ECO:0000256" key="11">
    <source>
        <dbReference type="ARBA" id="ARBA00022824"/>
    </source>
</evidence>
<dbReference type="PROSITE" id="PS50011">
    <property type="entry name" value="PROTEIN_KINASE_DOM"/>
    <property type="match status" value="1"/>
</dbReference>
<dbReference type="PANTHER" id="PTHR13954:SF6">
    <property type="entry name" value="NON-SPECIFIC SERINE_THREONINE PROTEIN KINASE"/>
    <property type="match status" value="1"/>
</dbReference>
<evidence type="ECO:0000313" key="29">
    <source>
        <dbReference type="EMBL" id="PKA48124.1"/>
    </source>
</evidence>
<dbReference type="SUPFAM" id="SSF56112">
    <property type="entry name" value="Protein kinase-like (PK-like)"/>
    <property type="match status" value="1"/>
</dbReference>
<dbReference type="InterPro" id="IPR000719">
    <property type="entry name" value="Prot_kinase_dom"/>
</dbReference>
<keyword evidence="14" id="KW-0805">Transcription regulation</keyword>
<keyword evidence="10 29" id="KW-0378">Hydrolase</keyword>
<keyword evidence="3" id="KW-0723">Serine/threonine-protein kinase</keyword>
<dbReference type="Pfam" id="PF00069">
    <property type="entry name" value="Pkinase"/>
    <property type="match status" value="1"/>
</dbReference>
<feature type="domain" description="KEN" evidence="28">
    <location>
        <begin position="847"/>
        <end position="978"/>
    </location>
</feature>
<keyword evidence="16" id="KW-1015">Disulfide bond</keyword>
<dbReference type="Gene3D" id="2.130.10.10">
    <property type="entry name" value="YVTN repeat-like/Quinoprotein amine dehydrogenase"/>
    <property type="match status" value="1"/>
</dbReference>
<dbReference type="PANTHER" id="PTHR13954">
    <property type="entry name" value="IRE1-RELATED"/>
    <property type="match status" value="1"/>
</dbReference>
<feature type="domain" description="Protein kinase" evidence="27">
    <location>
        <begin position="554"/>
        <end position="844"/>
    </location>
</feature>
<evidence type="ECO:0000256" key="14">
    <source>
        <dbReference type="ARBA" id="ARBA00023015"/>
    </source>
</evidence>
<evidence type="ECO:0000256" key="19">
    <source>
        <dbReference type="ARBA" id="ARBA00023187"/>
    </source>
</evidence>
<feature type="chain" id="PRO_5014126402" description="non-specific serine/threonine protein kinase" evidence="26">
    <location>
        <begin position="25"/>
        <end position="981"/>
    </location>
</feature>
<dbReference type="EMBL" id="KZ452995">
    <property type="protein sequence ID" value="PKA48124.1"/>
    <property type="molecule type" value="Genomic_DNA"/>
</dbReference>
<evidence type="ECO:0000256" key="8">
    <source>
        <dbReference type="ARBA" id="ARBA00022741"/>
    </source>
</evidence>
<evidence type="ECO:0000256" key="24">
    <source>
        <dbReference type="ARBA" id="ARBA00065357"/>
    </source>
</evidence>
<dbReference type="AlphaFoldDB" id="A0A2H9ZXV7"/>
<comment type="subcellular location">
    <subcellularLocation>
        <location evidence="1">Endoplasmic reticulum membrane</location>
        <topology evidence="1">Single-pass type I membrane protein</topology>
    </subcellularLocation>
</comment>
<evidence type="ECO:0000259" key="27">
    <source>
        <dbReference type="PROSITE" id="PS50011"/>
    </source>
</evidence>
<evidence type="ECO:0000256" key="20">
    <source>
        <dbReference type="ARBA" id="ARBA00023230"/>
    </source>
</evidence>
<dbReference type="InterPro" id="IPR015943">
    <property type="entry name" value="WD40/YVTN_repeat-like_dom_sf"/>
</dbReference>
<evidence type="ECO:0000256" key="9">
    <source>
        <dbReference type="ARBA" id="ARBA00022777"/>
    </source>
</evidence>
<dbReference type="GO" id="GO:0016787">
    <property type="term" value="F:hydrolase activity"/>
    <property type="evidence" value="ECO:0007669"/>
    <property type="project" value="UniProtKB-KW"/>
</dbReference>
<evidence type="ECO:0000256" key="15">
    <source>
        <dbReference type="ARBA" id="ARBA00023136"/>
    </source>
</evidence>
<evidence type="ECO:0000256" key="3">
    <source>
        <dbReference type="ARBA" id="ARBA00022527"/>
    </source>
</evidence>
<sequence length="981" mass="110352">MNPPLPAVVLLLLLLPALVISGAANSPLAKNPTPELTSSWKELVVHEQSRFPNLRGSEAGSDDLASLGDYRNFLQEIPDSSSYTVSAICSAVEESDRLLLASLDGTVLSIDCKSGVQQWALKTGSPLSYSEHTDVDASGCFLYSGEDWNLYEYCTDTGFRKLNFTIEEYVHNSPDVRGHEVTIGSKRSTLYFLDADTGKELHKEQFPSMHPVVSAPNVGVDLVPSKLEQSEKSANYIMVVRTDYYLNSSALGKPLWNMMDSRISAAYINKEIPAKFDTDAKVFSPHKKDIPVYFPRKVNKAIMESFKIAVLPSVPELYDSFNADTQSNIHESLSPLSIPDGSTKNCFSGVVADQNVLIPEHVNVYSLCESSENTNKCPSGTCIMPKPSDNKMFYDVASLQSQSNVFAKGPFENVLGTIEDSFRLANRAQVDEIHGFEQELKSEIVDAYHGIFLFLFLSFITIVVMYWKAKEPSNHDKQLTNKGKISVIPKKKKARKAVNMKNSAISGNNDNIISSEKQNSESQGHTVNHNSHRNLAGLLSSNCTDDGKWIGKLFMSNMEIGRGSNGTVVFEGIYDGRAVAVKRLLHAHHDVAFKEIQNLIASDRHPNIVRWYGVEQDMDFVYIALEHCMCSLSDLIQVYTDSQSCQTGNSCMDSNPIKERKVIFRQTKETESDLVLWHPNGLPSSQLLKLMRDVVSGVAHLHELGIIHRDLKPQNVLISKTKIYTAKLSDMGISKRLLESMSYLSHNATGFGSSGWQAPEQLRHERQTRAVDLFSLGCILFFCLTKGEHPFGRNYERDLNILNNNVDLFLVDHIPEATDLLSKLLNPEPQLRLNALDALHHPLFWSSERRLAFLRDTSDRIELEDRENQSELLKALENTGPVAFGGKWGEKLDAAFISDMGRFRKYKFDSIRDLLRVVRNKLNHYRELPKELQEILGSVPKGFDQYFCSRFPRLLIEVYKVMLAYCREEDSFSKYFDSSLI</sequence>
<dbReference type="GO" id="GO:0051082">
    <property type="term" value="F:unfolded protein binding"/>
    <property type="evidence" value="ECO:0007669"/>
    <property type="project" value="TreeGrafter"/>
</dbReference>
<dbReference type="GO" id="GO:0004674">
    <property type="term" value="F:protein serine/threonine kinase activity"/>
    <property type="evidence" value="ECO:0007669"/>
    <property type="project" value="UniProtKB-KW"/>
</dbReference>
<dbReference type="PROSITE" id="PS51392">
    <property type="entry name" value="KEN"/>
    <property type="match status" value="1"/>
</dbReference>
<feature type="signal peptide" evidence="26">
    <location>
        <begin position="1"/>
        <end position="24"/>
    </location>
</feature>
<evidence type="ECO:0000256" key="13">
    <source>
        <dbReference type="ARBA" id="ARBA00022989"/>
    </source>
</evidence>
<keyword evidence="13" id="KW-1133">Transmembrane helix</keyword>
<keyword evidence="6" id="KW-0812">Transmembrane</keyword>
<evidence type="ECO:0000259" key="28">
    <source>
        <dbReference type="PROSITE" id="PS51392"/>
    </source>
</evidence>
<comment type="catalytic activity">
    <reaction evidence="22">
        <text>L-threonyl-[protein] + ATP = O-phospho-L-threonyl-[protein] + ADP + H(+)</text>
        <dbReference type="Rhea" id="RHEA:46608"/>
        <dbReference type="Rhea" id="RHEA-COMP:11060"/>
        <dbReference type="Rhea" id="RHEA-COMP:11605"/>
        <dbReference type="ChEBI" id="CHEBI:15378"/>
        <dbReference type="ChEBI" id="CHEBI:30013"/>
        <dbReference type="ChEBI" id="CHEBI:30616"/>
        <dbReference type="ChEBI" id="CHEBI:61977"/>
        <dbReference type="ChEBI" id="CHEBI:456216"/>
        <dbReference type="EC" id="2.7.11.1"/>
    </reaction>
</comment>
<evidence type="ECO:0000256" key="7">
    <source>
        <dbReference type="ARBA" id="ARBA00022729"/>
    </source>
</evidence>
<keyword evidence="21" id="KW-0511">Multifunctional enzyme</keyword>
<keyword evidence="4" id="KW-0507">mRNA processing</keyword>
<dbReference type="EC" id="2.7.11.1" evidence="2"/>
<keyword evidence="19" id="KW-0508">mRNA splicing</keyword>
<organism evidence="29 30">
    <name type="scientific">Apostasia shenzhenica</name>
    <dbReference type="NCBI Taxonomy" id="1088818"/>
    <lineage>
        <taxon>Eukaryota</taxon>
        <taxon>Viridiplantae</taxon>
        <taxon>Streptophyta</taxon>
        <taxon>Embryophyta</taxon>
        <taxon>Tracheophyta</taxon>
        <taxon>Spermatophyta</taxon>
        <taxon>Magnoliopsida</taxon>
        <taxon>Liliopsida</taxon>
        <taxon>Asparagales</taxon>
        <taxon>Orchidaceae</taxon>
        <taxon>Apostasioideae</taxon>
        <taxon>Apostasia</taxon>
    </lineage>
</organism>
<comment type="subunit">
    <text evidence="24">Homodimer; disulfide-linked. Dimer formation is driven by hydrophobic interactions within the N-terminal luminal domains and stabilized by disulfide bridges.</text>
</comment>
<evidence type="ECO:0000256" key="23">
    <source>
        <dbReference type="ARBA" id="ARBA00048679"/>
    </source>
</evidence>
<keyword evidence="5 29" id="KW-0808">Transferase</keyword>
<dbReference type="Gene3D" id="1.10.510.10">
    <property type="entry name" value="Transferase(Phosphotransferase) domain 1"/>
    <property type="match status" value="1"/>
</dbReference>
<evidence type="ECO:0000256" key="1">
    <source>
        <dbReference type="ARBA" id="ARBA00004115"/>
    </source>
</evidence>
<evidence type="ECO:0000256" key="6">
    <source>
        <dbReference type="ARBA" id="ARBA00022692"/>
    </source>
</evidence>
<dbReference type="FunFam" id="3.30.200.20:FF:000077">
    <property type="entry name" value="Putative Serine/threonine-protein kinase/endoribonuclease IRE1"/>
    <property type="match status" value="1"/>
</dbReference>
<dbReference type="Proteomes" id="UP000236161">
    <property type="component" value="Unassembled WGS sequence"/>
</dbReference>
<name>A0A2H9ZXV7_9ASPA</name>
<evidence type="ECO:0000313" key="30">
    <source>
        <dbReference type="Proteomes" id="UP000236161"/>
    </source>
</evidence>
<dbReference type="GO" id="GO:1990604">
    <property type="term" value="C:IRE1-TRAF2-ASK1 complex"/>
    <property type="evidence" value="ECO:0007669"/>
    <property type="project" value="TreeGrafter"/>
</dbReference>
<proteinExistence type="predicted"/>
<dbReference type="Pfam" id="PF06479">
    <property type="entry name" value="Ribonuc_2-5A"/>
    <property type="match status" value="1"/>
</dbReference>
<dbReference type="OrthoDB" id="63989at2759"/>
<dbReference type="InterPro" id="IPR011047">
    <property type="entry name" value="Quinoprotein_ADH-like_sf"/>
</dbReference>
<evidence type="ECO:0000256" key="21">
    <source>
        <dbReference type="ARBA" id="ARBA00023268"/>
    </source>
</evidence>
<keyword evidence="7 26" id="KW-0732">Signal</keyword>
<keyword evidence="20" id="KW-0834">Unfolded protein response</keyword>
<evidence type="ECO:0000256" key="4">
    <source>
        <dbReference type="ARBA" id="ARBA00022664"/>
    </source>
</evidence>
<feature type="region of interest" description="Disordered" evidence="25">
    <location>
        <begin position="508"/>
        <end position="529"/>
    </location>
</feature>
<dbReference type="GO" id="GO:0106310">
    <property type="term" value="F:protein serine kinase activity"/>
    <property type="evidence" value="ECO:0007669"/>
    <property type="project" value="RHEA"/>
</dbReference>
<comment type="catalytic activity">
    <reaction evidence="23">
        <text>L-seryl-[protein] + ATP = O-phospho-L-seryl-[protein] + ADP + H(+)</text>
        <dbReference type="Rhea" id="RHEA:17989"/>
        <dbReference type="Rhea" id="RHEA-COMP:9863"/>
        <dbReference type="Rhea" id="RHEA-COMP:11604"/>
        <dbReference type="ChEBI" id="CHEBI:15378"/>
        <dbReference type="ChEBI" id="CHEBI:29999"/>
        <dbReference type="ChEBI" id="CHEBI:30616"/>
        <dbReference type="ChEBI" id="CHEBI:83421"/>
        <dbReference type="ChEBI" id="CHEBI:456216"/>
        <dbReference type="EC" id="2.7.11.1"/>
    </reaction>
</comment>
<evidence type="ECO:0000256" key="16">
    <source>
        <dbReference type="ARBA" id="ARBA00023157"/>
    </source>
</evidence>
<dbReference type="InterPro" id="IPR008271">
    <property type="entry name" value="Ser/Thr_kinase_AS"/>
</dbReference>
<keyword evidence="30" id="KW-1185">Reference proteome</keyword>
<evidence type="ECO:0000256" key="25">
    <source>
        <dbReference type="SAM" id="MobiDB-lite"/>
    </source>
</evidence>
<evidence type="ECO:0000256" key="10">
    <source>
        <dbReference type="ARBA" id="ARBA00022801"/>
    </source>
</evidence>
<dbReference type="CDD" id="cd10422">
    <property type="entry name" value="RNase_Ire1"/>
    <property type="match status" value="1"/>
</dbReference>
<dbReference type="Gene3D" id="3.30.200.20">
    <property type="entry name" value="Phosphorylase Kinase, domain 1"/>
    <property type="match status" value="1"/>
</dbReference>
<keyword evidence="8" id="KW-0547">Nucleotide-binding</keyword>
<dbReference type="FunFam" id="1.20.1440.180:FF:000002">
    <property type="entry name" value="Serine/threonine-protein kinase/endoribonuclease IRE1"/>
    <property type="match status" value="1"/>
</dbReference>
<dbReference type="InterPro" id="IPR011009">
    <property type="entry name" value="Kinase-like_dom_sf"/>
</dbReference>
<evidence type="ECO:0000256" key="5">
    <source>
        <dbReference type="ARBA" id="ARBA00022679"/>
    </source>
</evidence>
<dbReference type="InterPro" id="IPR010513">
    <property type="entry name" value="KEN_dom"/>
</dbReference>
<dbReference type="FunFam" id="1.10.510.10:FF:000463">
    <property type="entry name" value="Serine/threonine-protein kinase/endoribonuclease IRE1a"/>
    <property type="match status" value="1"/>
</dbReference>
<evidence type="ECO:0000256" key="26">
    <source>
        <dbReference type="SAM" id="SignalP"/>
    </source>
</evidence>
<keyword evidence="12" id="KW-0067">ATP-binding</keyword>
<evidence type="ECO:0000256" key="2">
    <source>
        <dbReference type="ARBA" id="ARBA00012513"/>
    </source>
</evidence>
<evidence type="ECO:0000256" key="22">
    <source>
        <dbReference type="ARBA" id="ARBA00047899"/>
    </source>
</evidence>
<gene>
    <name evidence="29" type="primary">IRE1A</name>
    <name evidence="29" type="ORF">AXF42_Ash015887</name>
</gene>
<dbReference type="InterPro" id="IPR038357">
    <property type="entry name" value="KEN_sf"/>
</dbReference>
<accession>A0A2H9ZXV7</accession>